<dbReference type="AlphaFoldDB" id="A0A914HXG7"/>
<protein>
    <submittedName>
        <fullName evidence="2">Uncharacterized protein</fullName>
    </submittedName>
</protein>
<organism evidence="1 2">
    <name type="scientific">Globodera rostochiensis</name>
    <name type="common">Golden nematode worm</name>
    <name type="synonym">Heterodera rostochiensis</name>
    <dbReference type="NCBI Taxonomy" id="31243"/>
    <lineage>
        <taxon>Eukaryota</taxon>
        <taxon>Metazoa</taxon>
        <taxon>Ecdysozoa</taxon>
        <taxon>Nematoda</taxon>
        <taxon>Chromadorea</taxon>
        <taxon>Rhabditida</taxon>
        <taxon>Tylenchina</taxon>
        <taxon>Tylenchomorpha</taxon>
        <taxon>Tylenchoidea</taxon>
        <taxon>Heteroderidae</taxon>
        <taxon>Heteroderinae</taxon>
        <taxon>Globodera</taxon>
    </lineage>
</organism>
<evidence type="ECO:0000313" key="1">
    <source>
        <dbReference type="Proteomes" id="UP000887572"/>
    </source>
</evidence>
<evidence type="ECO:0000313" key="2">
    <source>
        <dbReference type="WBParaSite" id="Gr19_v10_g469.t1"/>
    </source>
</evidence>
<dbReference type="Proteomes" id="UP000887572">
    <property type="component" value="Unplaced"/>
</dbReference>
<name>A0A914HXG7_GLORO</name>
<reference evidence="2" key="1">
    <citation type="submission" date="2022-11" db="UniProtKB">
        <authorList>
            <consortium name="WormBaseParasite"/>
        </authorList>
    </citation>
    <scope>IDENTIFICATION</scope>
</reference>
<dbReference type="WBParaSite" id="Gr19_v10_g469.t1">
    <property type="protein sequence ID" value="Gr19_v10_g469.t1"/>
    <property type="gene ID" value="Gr19_v10_g469"/>
</dbReference>
<accession>A0A914HXG7</accession>
<sequence length="150" mass="17392">MQQMKKQPHNLGNFRSAHLEISSILSIDGMMLKACHNIELMEVGYAFPDFTTTGTPEGSILNELRYATRPANFIICIYNMGAEFLEPNIDGTSNAEFLMLNFQTAEKLVFERCNEDYWQLVRCPMSRDESDWDELENKQLSGSRRVKRNW</sequence>
<proteinExistence type="predicted"/>
<keyword evidence="1" id="KW-1185">Reference proteome</keyword>